<organism evidence="2 3">
    <name type="scientific">Chryseobacterium carnipullorum</name>
    <dbReference type="NCBI Taxonomy" id="1124835"/>
    <lineage>
        <taxon>Bacteria</taxon>
        <taxon>Pseudomonadati</taxon>
        <taxon>Bacteroidota</taxon>
        <taxon>Flavobacteriia</taxon>
        <taxon>Flavobacteriales</taxon>
        <taxon>Weeksellaceae</taxon>
        <taxon>Chryseobacterium group</taxon>
        <taxon>Chryseobacterium</taxon>
    </lineage>
</organism>
<name>A0A376EBU7_CHRCU</name>
<dbReference type="STRING" id="297244.SAMN05421639_102786"/>
<reference evidence="2 3" key="1">
    <citation type="submission" date="2018-06" db="EMBL/GenBank/DDBJ databases">
        <authorList>
            <consortium name="Pathogen Informatics"/>
            <person name="Doyle S."/>
        </authorList>
    </citation>
    <scope>NUCLEOTIDE SEQUENCE [LARGE SCALE GENOMIC DNA]</scope>
    <source>
        <strain evidence="2 3">NCTC13533</strain>
    </source>
</reference>
<sequence>MGENEDWDSFLPENIGTAASDFQDRHEDDDDFDDLWDEYNEEKYELFEDWFCTCWKEASAQTETRVHAYFSIHDTYFRTDLDTLKTINDDEIAERYISK</sequence>
<accession>A0A376EBU7</accession>
<gene>
    <name evidence="1" type="ORF">EG346_01020</name>
    <name evidence="2" type="ORF">NCTC13533_04020</name>
</gene>
<dbReference type="Proteomes" id="UP000255224">
    <property type="component" value="Unassembled WGS sequence"/>
</dbReference>
<evidence type="ECO:0000313" key="4">
    <source>
        <dbReference type="Proteomes" id="UP000273270"/>
    </source>
</evidence>
<accession>A0A3G6LUF6</accession>
<keyword evidence="4" id="KW-1185">Reference proteome</keyword>
<evidence type="ECO:0000313" key="2">
    <source>
        <dbReference type="EMBL" id="STD06549.1"/>
    </source>
</evidence>
<reference evidence="1" key="3">
    <citation type="submission" date="2018-11" db="EMBL/GenBank/DDBJ databases">
        <title>Proposal to divide the Flavobacteriaceae and reorganize its genera based on Amino Acid Identity values calculated from whole genome sequences.</title>
        <authorList>
            <person name="Nicholson A.C."/>
            <person name="Gulvik C.A."/>
            <person name="Whitney A.M."/>
            <person name="Humrighouse B.W."/>
            <person name="Bell M."/>
            <person name="Holmes B."/>
            <person name="Steigerwalt A."/>
            <person name="Villarma A."/>
            <person name="Sheth M."/>
            <person name="Batra D."/>
            <person name="Pryor J."/>
            <person name="Bernardet J.-F."/>
            <person name="Hugo C."/>
            <person name="Kampfer P."/>
            <person name="Newman J."/>
            <person name="Mcquiston J.R."/>
        </authorList>
    </citation>
    <scope>NUCLEOTIDE SEQUENCE [LARGE SCALE GENOMIC DNA]</scope>
    <source>
        <strain evidence="1">G0188</strain>
    </source>
</reference>
<dbReference type="EMBL" id="CP033920">
    <property type="protein sequence ID" value="AZA46884.1"/>
    <property type="molecule type" value="Genomic_DNA"/>
</dbReference>
<evidence type="ECO:0000313" key="1">
    <source>
        <dbReference type="EMBL" id="AZA46884.1"/>
    </source>
</evidence>
<dbReference type="RefSeq" id="WP_123876709.1">
    <property type="nucleotide sequence ID" value="NZ_CP033920.1"/>
</dbReference>
<evidence type="ECO:0000313" key="3">
    <source>
        <dbReference type="Proteomes" id="UP000255224"/>
    </source>
</evidence>
<dbReference type="OrthoDB" id="1148946at2"/>
<reference evidence="4" key="2">
    <citation type="submission" date="2018-11" db="EMBL/GenBank/DDBJ databases">
        <title>Proposal to divide the Flavobacteriaceae and reorganize its genera based on Amino Acid Identity values calculated from whole genome sequences.</title>
        <authorList>
            <person name="Nicholson A.C."/>
            <person name="Gulvik C.A."/>
            <person name="Whitney A.M."/>
            <person name="Humrighouse B.W."/>
            <person name="Bell M."/>
            <person name="Holmes B."/>
            <person name="Steigerwalt A.G."/>
            <person name="Villarma A."/>
            <person name="Sheth M."/>
            <person name="Batra D."/>
            <person name="Pryor J."/>
            <person name="Bernardet J.-F."/>
            <person name="Hugo C."/>
            <person name="Kampfer P."/>
            <person name="Newman J."/>
            <person name="McQuiston J.R."/>
        </authorList>
    </citation>
    <scope>NUCLEOTIDE SEQUENCE [LARGE SCALE GENOMIC DNA]</scope>
    <source>
        <strain evidence="4">G0188</strain>
    </source>
</reference>
<proteinExistence type="predicted"/>
<dbReference type="Proteomes" id="UP000273270">
    <property type="component" value="Chromosome"/>
</dbReference>
<dbReference type="KEGG" id="ccau:EG346_01020"/>
<protein>
    <submittedName>
        <fullName evidence="2">Uncharacterized protein</fullName>
    </submittedName>
</protein>
<dbReference type="EMBL" id="UFVQ01000003">
    <property type="protein sequence ID" value="STD06549.1"/>
    <property type="molecule type" value="Genomic_DNA"/>
</dbReference>
<dbReference type="AlphaFoldDB" id="A0A376EBU7"/>